<reference evidence="5" key="1">
    <citation type="journal article" date="2018" name="Nat. Genet.">
        <title>Extensive intraspecific gene order and gene structural variations between Mo17 and other maize genomes.</title>
        <authorList>
            <person name="Sun S."/>
            <person name="Zhou Y."/>
            <person name="Chen J."/>
            <person name="Shi J."/>
            <person name="Zhao H."/>
            <person name="Zhao H."/>
            <person name="Song W."/>
            <person name="Zhang M."/>
            <person name="Cui Y."/>
            <person name="Dong X."/>
            <person name="Liu H."/>
            <person name="Ma X."/>
            <person name="Jiao Y."/>
            <person name="Wang B."/>
            <person name="Wei X."/>
            <person name="Stein J.C."/>
            <person name="Glaubitz J.C."/>
            <person name="Lu F."/>
            <person name="Yu G."/>
            <person name="Liang C."/>
            <person name="Fengler K."/>
            <person name="Li B."/>
            <person name="Rafalski A."/>
            <person name="Schnable P.S."/>
            <person name="Ware D.H."/>
            <person name="Buckler E.S."/>
            <person name="Lai J."/>
        </authorList>
    </citation>
    <scope>NUCLEOTIDE SEQUENCE [LARGE SCALE GENOMIC DNA]</scope>
    <source>
        <tissue evidence="5">Seedling</tissue>
    </source>
</reference>
<keyword evidence="5" id="KW-0418">Kinase</keyword>
<protein>
    <submittedName>
        <fullName evidence="5">Leucine-rich repeat receptor protein kinase MSP1</fullName>
    </submittedName>
</protein>
<evidence type="ECO:0000259" key="4">
    <source>
        <dbReference type="Pfam" id="PF08263"/>
    </source>
</evidence>
<dbReference type="GO" id="GO:0016301">
    <property type="term" value="F:kinase activity"/>
    <property type="evidence" value="ECO:0007669"/>
    <property type="project" value="UniProtKB-KW"/>
</dbReference>
<keyword evidence="3" id="KW-0732">Signal</keyword>
<dbReference type="InterPro" id="IPR013210">
    <property type="entry name" value="LRR_N_plant-typ"/>
</dbReference>
<dbReference type="AlphaFoldDB" id="A0A3L6DLD0"/>
<feature type="domain" description="Leucine-rich repeat-containing N-terminal plant-type" evidence="4">
    <location>
        <begin position="24"/>
        <end position="61"/>
    </location>
</feature>
<feature type="signal peptide" evidence="3">
    <location>
        <begin position="1"/>
        <end position="19"/>
    </location>
</feature>
<evidence type="ECO:0000256" key="3">
    <source>
        <dbReference type="SAM" id="SignalP"/>
    </source>
</evidence>
<name>A0A3L6DLD0_MAIZE</name>
<dbReference type="InterPro" id="IPR001611">
    <property type="entry name" value="Leu-rich_rpt"/>
</dbReference>
<feature type="chain" id="PRO_5018254528" evidence="3">
    <location>
        <begin position="20"/>
        <end position="165"/>
    </location>
</feature>
<dbReference type="Gene3D" id="3.80.10.10">
    <property type="entry name" value="Ribonuclease Inhibitor"/>
    <property type="match status" value="1"/>
</dbReference>
<keyword evidence="5" id="KW-0808">Transferase</keyword>
<evidence type="ECO:0000313" key="5">
    <source>
        <dbReference type="EMBL" id="PWZ09385.1"/>
    </source>
</evidence>
<dbReference type="Pfam" id="PF13855">
    <property type="entry name" value="LRR_8"/>
    <property type="match status" value="1"/>
</dbReference>
<proteinExistence type="predicted"/>
<evidence type="ECO:0000256" key="1">
    <source>
        <dbReference type="ARBA" id="ARBA00022614"/>
    </source>
</evidence>
<keyword evidence="2" id="KW-0677">Repeat</keyword>
<dbReference type="Pfam" id="PF08263">
    <property type="entry name" value="LRRNT_2"/>
    <property type="match status" value="1"/>
</dbReference>
<comment type="caution">
    <text evidence="5">The sequence shown here is derived from an EMBL/GenBank/DDBJ whole genome shotgun (WGS) entry which is preliminary data.</text>
</comment>
<keyword evidence="5" id="KW-0675">Receptor</keyword>
<dbReference type="Proteomes" id="UP000251960">
    <property type="component" value="Chromosome 8"/>
</dbReference>
<keyword evidence="1" id="KW-0433">Leucine-rich repeat</keyword>
<dbReference type="EMBL" id="NCVQ01000009">
    <property type="protein sequence ID" value="PWZ09385.1"/>
    <property type="molecule type" value="Genomic_DNA"/>
</dbReference>
<dbReference type="PANTHER" id="PTHR48010">
    <property type="entry name" value="OS05G0588300 PROTEIN"/>
    <property type="match status" value="1"/>
</dbReference>
<accession>A0A3L6DLD0</accession>
<dbReference type="PANTHER" id="PTHR48010:SF96">
    <property type="entry name" value="OS05G0595800 PROTEIN"/>
    <property type="match status" value="1"/>
</dbReference>
<dbReference type="ExpressionAtlas" id="A0A3L6DLD0">
    <property type="expression patterns" value="baseline"/>
</dbReference>
<evidence type="ECO:0000256" key="2">
    <source>
        <dbReference type="ARBA" id="ARBA00022737"/>
    </source>
</evidence>
<organism evidence="5">
    <name type="scientific">Zea mays</name>
    <name type="common">Maize</name>
    <dbReference type="NCBI Taxonomy" id="4577"/>
    <lineage>
        <taxon>Eukaryota</taxon>
        <taxon>Viridiplantae</taxon>
        <taxon>Streptophyta</taxon>
        <taxon>Embryophyta</taxon>
        <taxon>Tracheophyta</taxon>
        <taxon>Spermatophyta</taxon>
        <taxon>Magnoliopsida</taxon>
        <taxon>Liliopsida</taxon>
        <taxon>Poales</taxon>
        <taxon>Poaceae</taxon>
        <taxon>PACMAD clade</taxon>
        <taxon>Panicoideae</taxon>
        <taxon>Andropogonodae</taxon>
        <taxon>Andropogoneae</taxon>
        <taxon>Tripsacinae</taxon>
        <taxon>Zea</taxon>
    </lineage>
</organism>
<dbReference type="SUPFAM" id="SSF52058">
    <property type="entry name" value="L domain-like"/>
    <property type="match status" value="1"/>
</dbReference>
<sequence length="165" mass="18280">MGSLFFVFILLICFTPSSALAGHNDINILFKLREAVTEVKGFLRDWFDSEKSPCSWSGITCVENTVVRIDLSSVPIYAPFPLCVGSFQSLAHLNFSGCGFFGELPDALGNLHSLEYLDLSHNQLTGALPVSLYGLKTLKEMVLDNNFFSGQLSPAIAQLKYLFFR</sequence>
<dbReference type="InterPro" id="IPR032675">
    <property type="entry name" value="LRR_dom_sf"/>
</dbReference>
<dbReference type="FunFam" id="3.80.10.10:FF:000591">
    <property type="entry name" value="Leucine-rich repeat receptor protein kinase MSP1"/>
    <property type="match status" value="1"/>
</dbReference>
<gene>
    <name evidence="5" type="primary">MSP1_3</name>
    <name evidence="5" type="ORF">Zm00014a_012061</name>
</gene>
<dbReference type="InterPro" id="IPR050994">
    <property type="entry name" value="At_inactive_RLKs"/>
</dbReference>